<dbReference type="AlphaFoldDB" id="A0A3D9UMJ0"/>
<dbReference type="EMBL" id="QTUA01000001">
    <property type="protein sequence ID" value="REF30506.1"/>
    <property type="molecule type" value="Genomic_DNA"/>
</dbReference>
<accession>A0A3D9UMJ0</accession>
<feature type="compositionally biased region" description="Low complexity" evidence="1">
    <location>
        <begin position="21"/>
        <end position="72"/>
    </location>
</feature>
<feature type="signal peptide" evidence="2">
    <location>
        <begin position="1"/>
        <end position="21"/>
    </location>
</feature>
<comment type="caution">
    <text evidence="3">The sequence shown here is derived from an EMBL/GenBank/DDBJ whole genome shotgun (WGS) entry which is preliminary data.</text>
</comment>
<dbReference type="Proteomes" id="UP000256253">
    <property type="component" value="Unassembled WGS sequence"/>
</dbReference>
<evidence type="ECO:0000313" key="4">
    <source>
        <dbReference type="Proteomes" id="UP000256253"/>
    </source>
</evidence>
<organism evidence="3 4">
    <name type="scientific">Calidifontibacter indicus</name>
    <dbReference type="NCBI Taxonomy" id="419650"/>
    <lineage>
        <taxon>Bacteria</taxon>
        <taxon>Bacillati</taxon>
        <taxon>Actinomycetota</taxon>
        <taxon>Actinomycetes</taxon>
        <taxon>Micrococcales</taxon>
        <taxon>Dermacoccaceae</taxon>
        <taxon>Calidifontibacter</taxon>
    </lineage>
</organism>
<reference evidence="3 4" key="1">
    <citation type="submission" date="2018-08" db="EMBL/GenBank/DDBJ databases">
        <title>Sequencing the genomes of 1000 actinobacteria strains.</title>
        <authorList>
            <person name="Klenk H.-P."/>
        </authorList>
    </citation>
    <scope>NUCLEOTIDE SEQUENCE [LARGE SCALE GENOMIC DNA]</scope>
    <source>
        <strain evidence="3 4">DSM 22967</strain>
    </source>
</reference>
<gene>
    <name evidence="3" type="ORF">DFJ65_1514</name>
</gene>
<evidence type="ECO:0008006" key="5">
    <source>
        <dbReference type="Google" id="ProtNLM"/>
    </source>
</evidence>
<evidence type="ECO:0000313" key="3">
    <source>
        <dbReference type="EMBL" id="REF30506.1"/>
    </source>
</evidence>
<proteinExistence type="predicted"/>
<protein>
    <recommendedName>
        <fullName evidence="5">Subtilisin inhibitor-like</fullName>
    </recommendedName>
</protein>
<keyword evidence="4" id="KW-1185">Reference proteome</keyword>
<evidence type="ECO:0000256" key="1">
    <source>
        <dbReference type="SAM" id="MobiDB-lite"/>
    </source>
</evidence>
<feature type="chain" id="PRO_5038622334" description="Subtilisin inhibitor-like" evidence="2">
    <location>
        <begin position="22"/>
        <end position="153"/>
    </location>
</feature>
<evidence type="ECO:0000256" key="2">
    <source>
        <dbReference type="SAM" id="SignalP"/>
    </source>
</evidence>
<dbReference type="OrthoDB" id="9999595at2"/>
<keyword evidence="2" id="KW-0732">Signal</keyword>
<name>A0A3D9UMJ0_9MICO</name>
<dbReference type="RefSeq" id="WP_115922489.1">
    <property type="nucleotide sequence ID" value="NZ_QTUA01000001.1"/>
</dbReference>
<dbReference type="PROSITE" id="PS51257">
    <property type="entry name" value="PROKAR_LIPOPROTEIN"/>
    <property type="match status" value="1"/>
</dbReference>
<sequence>MKKLNMLAVAGTLALTLGLTGCGSDSSSDSSDSSAQSSSQSSSAAASSAGTSSDSASSSQSQESSSSSSAAAPGGITTCQLDRKGQQVDATVVGLSCDDATAIWNKFSGKDTDMATADVEHNGETFKCAVMAQGATTTGGCTVGAKAISIGGV</sequence>
<feature type="region of interest" description="Disordered" evidence="1">
    <location>
        <begin position="21"/>
        <end position="77"/>
    </location>
</feature>